<evidence type="ECO:0000313" key="2">
    <source>
        <dbReference type="EMBL" id="CAB4302252.1"/>
    </source>
</evidence>
<evidence type="ECO:0000313" key="4">
    <source>
        <dbReference type="Proteomes" id="UP000507245"/>
    </source>
</evidence>
<dbReference type="EMBL" id="CAEKDK010000003">
    <property type="protein sequence ID" value="CAB4271948.1"/>
    <property type="molecule type" value="Genomic_DNA"/>
</dbReference>
<proteinExistence type="predicted"/>
<sequence>MKGLLRPQHNMGFEFEEENGKVGKKERERDIEIMRCFRWQGGEGLPPARWGG</sequence>
<evidence type="ECO:0000313" key="1">
    <source>
        <dbReference type="EMBL" id="CAB4271948.1"/>
    </source>
</evidence>
<protein>
    <submittedName>
        <fullName evidence="2">Uncharacterized protein</fullName>
    </submittedName>
</protein>
<reference evidence="4" key="1">
    <citation type="journal article" date="2020" name="Genome Biol.">
        <title>Gamete binning: chromosome-level and haplotype-resolved genome assembly enabled by high-throughput single-cell sequencing of gamete genomes.</title>
        <authorList>
            <person name="Campoy J.A."/>
            <person name="Sun H."/>
            <person name="Goel M."/>
            <person name="Jiao W.-B."/>
            <person name="Folz-Donahue K."/>
            <person name="Wang N."/>
            <person name="Rubio M."/>
            <person name="Liu C."/>
            <person name="Kukat C."/>
            <person name="Ruiz D."/>
            <person name="Huettel B."/>
            <person name="Schneeberger K."/>
        </authorList>
    </citation>
    <scope>NUCLEOTIDE SEQUENCE [LARGE SCALE GENOMIC DNA]</scope>
    <source>
        <strain evidence="4">cv. Rojo Pasion</strain>
    </source>
</reference>
<reference evidence="2 3" key="2">
    <citation type="submission" date="2020-05" db="EMBL/GenBank/DDBJ databases">
        <authorList>
            <person name="Campoy J."/>
            <person name="Schneeberger K."/>
            <person name="Spophaly S."/>
        </authorList>
    </citation>
    <scope>NUCLEOTIDE SEQUENCE [LARGE SCALE GENOMIC DNA]</scope>
    <source>
        <strain evidence="2">PruArmRojPasFocal</strain>
    </source>
</reference>
<dbReference type="Proteomes" id="UP000507245">
    <property type="component" value="Unassembled WGS sequence"/>
</dbReference>
<dbReference type="Proteomes" id="UP000507222">
    <property type="component" value="Unassembled WGS sequence"/>
</dbReference>
<dbReference type="AlphaFoldDB" id="A0A6J5WRB2"/>
<keyword evidence="4" id="KW-1185">Reference proteome</keyword>
<gene>
    <name evidence="1" type="ORF">CURHAP_LOCUS18421</name>
    <name evidence="2" type="ORF">ORAREDHAP_LOCUS17881</name>
</gene>
<accession>A0A6J5WRB2</accession>
<evidence type="ECO:0000313" key="3">
    <source>
        <dbReference type="Proteomes" id="UP000507222"/>
    </source>
</evidence>
<organism evidence="2 4">
    <name type="scientific">Prunus armeniaca</name>
    <name type="common">Apricot</name>
    <name type="synonym">Armeniaca vulgaris</name>
    <dbReference type="NCBI Taxonomy" id="36596"/>
    <lineage>
        <taxon>Eukaryota</taxon>
        <taxon>Viridiplantae</taxon>
        <taxon>Streptophyta</taxon>
        <taxon>Embryophyta</taxon>
        <taxon>Tracheophyta</taxon>
        <taxon>Spermatophyta</taxon>
        <taxon>Magnoliopsida</taxon>
        <taxon>eudicotyledons</taxon>
        <taxon>Gunneridae</taxon>
        <taxon>Pentapetalae</taxon>
        <taxon>rosids</taxon>
        <taxon>fabids</taxon>
        <taxon>Rosales</taxon>
        <taxon>Rosaceae</taxon>
        <taxon>Amygdaloideae</taxon>
        <taxon>Amygdaleae</taxon>
        <taxon>Prunus</taxon>
    </lineage>
</organism>
<dbReference type="EMBL" id="CAEKKB010000003">
    <property type="protein sequence ID" value="CAB4302252.1"/>
    <property type="molecule type" value="Genomic_DNA"/>
</dbReference>
<name>A0A6J5WRB2_PRUAR</name>